<dbReference type="Proteomes" id="UP000315471">
    <property type="component" value="Unassembled WGS sequence"/>
</dbReference>
<keyword evidence="2" id="KW-0732">Signal</keyword>
<comment type="caution">
    <text evidence="3">The sequence shown here is derived from an EMBL/GenBank/DDBJ whole genome shotgun (WGS) entry which is preliminary data.</text>
</comment>
<keyword evidence="4" id="KW-1185">Reference proteome</keyword>
<proteinExistence type="predicted"/>
<feature type="coiled-coil region" evidence="1">
    <location>
        <begin position="625"/>
        <end position="658"/>
    </location>
</feature>
<accession>A0A5C6DS67</accession>
<feature type="chain" id="PRO_5022773181" evidence="2">
    <location>
        <begin position="32"/>
        <end position="729"/>
    </location>
</feature>
<dbReference type="RefSeq" id="WP_146601347.1">
    <property type="nucleotide sequence ID" value="NZ_SJPY01000006.1"/>
</dbReference>
<organism evidence="3 4">
    <name type="scientific">Novipirellula aureliae</name>
    <dbReference type="NCBI Taxonomy" id="2527966"/>
    <lineage>
        <taxon>Bacteria</taxon>
        <taxon>Pseudomonadati</taxon>
        <taxon>Planctomycetota</taxon>
        <taxon>Planctomycetia</taxon>
        <taxon>Pirellulales</taxon>
        <taxon>Pirellulaceae</taxon>
        <taxon>Novipirellula</taxon>
    </lineage>
</organism>
<reference evidence="3 4" key="1">
    <citation type="submission" date="2019-02" db="EMBL/GenBank/DDBJ databases">
        <title>Deep-cultivation of Planctomycetes and their phenomic and genomic characterization uncovers novel biology.</title>
        <authorList>
            <person name="Wiegand S."/>
            <person name="Jogler M."/>
            <person name="Boedeker C."/>
            <person name="Pinto D."/>
            <person name="Vollmers J."/>
            <person name="Rivas-Marin E."/>
            <person name="Kohn T."/>
            <person name="Peeters S.H."/>
            <person name="Heuer A."/>
            <person name="Rast P."/>
            <person name="Oberbeckmann S."/>
            <person name="Bunk B."/>
            <person name="Jeske O."/>
            <person name="Meyerdierks A."/>
            <person name="Storesund J.E."/>
            <person name="Kallscheuer N."/>
            <person name="Luecker S."/>
            <person name="Lage O.M."/>
            <person name="Pohl T."/>
            <person name="Merkel B.J."/>
            <person name="Hornburger P."/>
            <person name="Mueller R.-W."/>
            <person name="Bruemmer F."/>
            <person name="Labrenz M."/>
            <person name="Spormann A.M."/>
            <person name="Op Den Camp H."/>
            <person name="Overmann J."/>
            <person name="Amann R."/>
            <person name="Jetten M.S.M."/>
            <person name="Mascher T."/>
            <person name="Medema M.H."/>
            <person name="Devos D.P."/>
            <person name="Kaster A.-K."/>
            <person name="Ovreas L."/>
            <person name="Rohde M."/>
            <person name="Galperin M.Y."/>
            <person name="Jogler C."/>
        </authorList>
    </citation>
    <scope>NUCLEOTIDE SEQUENCE [LARGE SCALE GENOMIC DNA]</scope>
    <source>
        <strain evidence="3 4">Q31b</strain>
    </source>
</reference>
<protein>
    <submittedName>
        <fullName evidence="3">Uncharacterized protein</fullName>
    </submittedName>
</protein>
<dbReference type="OrthoDB" id="292243at2"/>
<evidence type="ECO:0000313" key="4">
    <source>
        <dbReference type="Proteomes" id="UP000315471"/>
    </source>
</evidence>
<gene>
    <name evidence="3" type="ORF">Q31b_41770</name>
</gene>
<name>A0A5C6DS67_9BACT</name>
<sequence precursor="true">MNVQIRKRLRRFALSCIVTGAVALSPLVGSASNDRYDRDAQLFAAIKAIDAIKPETGFEQWKEWKAYLAEFVDRQMKELTDPNAINELIEEFAENEAAAANEVAVNEVAVDEVAVDEVAVDEVVVDQVAVDEVAVDEVAVDEVVVDEVVVDEVVVDEVVVDEVAVDEVVVDEATVDEVVVDQVAVDEVAVDEVVVDQVAVDEVAVDEATVNEATVNEVVVDEVVVDQVAVDEVAVDEVAVNEVVVDEVAVDEVAVDEVAQQNAADESDDAEYYSYEYYDDEYDGEFADYHGIADEAMPEADSWEEEFSDDWDTDDWYAEQRLAEESTDLSEMAQPKTDRSVAATSETVLSDMGDRCLFDHDGNYSYSWFEPKTKNEFNMIAQSEEPKEDTSKPAASNLKNSTPANTSLFVVAQSICQRVGVSVQQITEPFAMVTPTAQSTLSQIAELQQQAVAVATQLAAEDARVAAAEEAANKEAANKVAANKVAARKAAARKVAARKAAARVEIARNHRSELDSLAAERVDAYRHLGQSVLTAEAAPEPEPIVKQELASVGCSAMIVTLDDPYLPYDLASNDVPVWDFSVIATEPYDIGDRQNHVEIDELPNDEFRHDELVSTDPEVARDDVLLVAEQEVAEQEVVQENEEERFEANKALASLSARIVSMRESTLPLLQQWSAATLRTNLALIEGVTKQAVDQAIDKIGKVWPKNIEEPMNEAELQVAELPTETDAR</sequence>
<dbReference type="EMBL" id="SJPY01000006">
    <property type="protein sequence ID" value="TWU39095.1"/>
    <property type="molecule type" value="Genomic_DNA"/>
</dbReference>
<keyword evidence="1" id="KW-0175">Coiled coil</keyword>
<evidence type="ECO:0000256" key="2">
    <source>
        <dbReference type="SAM" id="SignalP"/>
    </source>
</evidence>
<evidence type="ECO:0000313" key="3">
    <source>
        <dbReference type="EMBL" id="TWU39095.1"/>
    </source>
</evidence>
<dbReference type="AlphaFoldDB" id="A0A5C6DS67"/>
<evidence type="ECO:0000256" key="1">
    <source>
        <dbReference type="SAM" id="Coils"/>
    </source>
</evidence>
<feature type="signal peptide" evidence="2">
    <location>
        <begin position="1"/>
        <end position="31"/>
    </location>
</feature>